<name>A0A1Y1VXK1_9FUNG</name>
<accession>A0A1Y1VXK1</accession>
<dbReference type="GeneID" id="63808951"/>
<evidence type="ECO:0000313" key="2">
    <source>
        <dbReference type="Proteomes" id="UP000193922"/>
    </source>
</evidence>
<comment type="caution">
    <text evidence="1">The sequence shown here is derived from an EMBL/GenBank/DDBJ whole genome shotgun (WGS) entry which is preliminary data.</text>
</comment>
<dbReference type="Proteomes" id="UP000193922">
    <property type="component" value="Unassembled WGS sequence"/>
</dbReference>
<gene>
    <name evidence="1" type="ORF">DL89DRAFT_97058</name>
</gene>
<dbReference type="RefSeq" id="XP_040739854.1">
    <property type="nucleotide sequence ID" value="XM_040892303.1"/>
</dbReference>
<proteinExistence type="predicted"/>
<dbReference type="AlphaFoldDB" id="A0A1Y1VXK1"/>
<dbReference type="EMBL" id="MCFD01000022">
    <property type="protein sequence ID" value="ORX65746.1"/>
    <property type="molecule type" value="Genomic_DNA"/>
</dbReference>
<evidence type="ECO:0000313" key="1">
    <source>
        <dbReference type="EMBL" id="ORX65746.1"/>
    </source>
</evidence>
<organism evidence="1 2">
    <name type="scientific">Linderina pennispora</name>
    <dbReference type="NCBI Taxonomy" id="61395"/>
    <lineage>
        <taxon>Eukaryota</taxon>
        <taxon>Fungi</taxon>
        <taxon>Fungi incertae sedis</taxon>
        <taxon>Zoopagomycota</taxon>
        <taxon>Kickxellomycotina</taxon>
        <taxon>Kickxellomycetes</taxon>
        <taxon>Kickxellales</taxon>
        <taxon>Kickxellaceae</taxon>
        <taxon>Linderina</taxon>
    </lineage>
</organism>
<protein>
    <submittedName>
        <fullName evidence="1">Uncharacterized protein</fullName>
    </submittedName>
</protein>
<reference evidence="1 2" key="1">
    <citation type="submission" date="2016-07" db="EMBL/GenBank/DDBJ databases">
        <title>Pervasive Adenine N6-methylation of Active Genes in Fungi.</title>
        <authorList>
            <consortium name="DOE Joint Genome Institute"/>
            <person name="Mondo S.J."/>
            <person name="Dannebaum R.O."/>
            <person name="Kuo R.C."/>
            <person name="Labutti K."/>
            <person name="Haridas S."/>
            <person name="Kuo A."/>
            <person name="Salamov A."/>
            <person name="Ahrendt S.R."/>
            <person name="Lipzen A."/>
            <person name="Sullivan W."/>
            <person name="Andreopoulos W.B."/>
            <person name="Clum A."/>
            <person name="Lindquist E."/>
            <person name="Daum C."/>
            <person name="Ramamoorthy G.K."/>
            <person name="Gryganskyi A."/>
            <person name="Culley D."/>
            <person name="Magnuson J.K."/>
            <person name="James T.Y."/>
            <person name="O'Malley M.A."/>
            <person name="Stajich J.E."/>
            <person name="Spatafora J.W."/>
            <person name="Visel A."/>
            <person name="Grigoriev I.V."/>
        </authorList>
    </citation>
    <scope>NUCLEOTIDE SEQUENCE [LARGE SCALE GENOMIC DNA]</scope>
    <source>
        <strain evidence="1 2">ATCC 12442</strain>
    </source>
</reference>
<sequence>MVPTWCTLVLASYASIAGEHHNLLDCPKRMVHVFPRMWQGLGPCSVSVSSNRRKVYSNKAHALHLDCHRVGAMVVQ</sequence>
<keyword evidence="2" id="KW-1185">Reference proteome</keyword>